<evidence type="ECO:0000313" key="6">
    <source>
        <dbReference type="Proteomes" id="UP000621560"/>
    </source>
</evidence>
<protein>
    <submittedName>
        <fullName evidence="5">Helix-turn-helix transcriptional regulator</fullName>
    </submittedName>
</protein>
<dbReference type="PANTHER" id="PTHR43280:SF30">
    <property type="entry name" value="MMSAB OPERON REGULATORY PROTEIN"/>
    <property type="match status" value="1"/>
</dbReference>
<reference evidence="5" key="1">
    <citation type="submission" date="2020-09" db="EMBL/GenBank/DDBJ databases">
        <title>A novel bacterium of genus Paenibacillus, isolated from South China Sea.</title>
        <authorList>
            <person name="Huang H."/>
            <person name="Mo K."/>
            <person name="Hu Y."/>
        </authorList>
    </citation>
    <scope>NUCLEOTIDE SEQUENCE</scope>
    <source>
        <strain evidence="5">IB182496</strain>
    </source>
</reference>
<sequence>MQEEQLAGALVAVPLRLYGVYRTYLAPGPLYDGHMHKPTAYSGLLIALRGEAAFRYDDGRVCALAPGRALLGGAGRRMVIETGPEGFEYGLVHYLPDEPSPAPEQARLLTAVNELDCPLEPSVLQLLERLQHTAAAPDQLGQLEKKTLFYQLLGQLLQSGRRARSKASYSAMEEAIRYIRRHYAEPLTLAELAARCGMKPKYFSHQFRKHVGRGPIDYLIRCRMNRACELLDTGDFTVADVARSVGYADAYYFSRLFKKHHGTAPSRRRS</sequence>
<proteinExistence type="predicted"/>
<dbReference type="PANTHER" id="PTHR43280">
    <property type="entry name" value="ARAC-FAMILY TRANSCRIPTIONAL REGULATOR"/>
    <property type="match status" value="1"/>
</dbReference>
<dbReference type="GO" id="GO:0043565">
    <property type="term" value="F:sequence-specific DNA binding"/>
    <property type="evidence" value="ECO:0007669"/>
    <property type="project" value="InterPro"/>
</dbReference>
<dbReference type="InterPro" id="IPR020449">
    <property type="entry name" value="Tscrpt_reg_AraC-type_HTH"/>
</dbReference>
<dbReference type="InterPro" id="IPR009057">
    <property type="entry name" value="Homeodomain-like_sf"/>
</dbReference>
<dbReference type="RefSeq" id="WP_190921673.1">
    <property type="nucleotide sequence ID" value="NZ_JACXIZ010000076.1"/>
</dbReference>
<dbReference type="InterPro" id="IPR037923">
    <property type="entry name" value="HTH-like"/>
</dbReference>
<keyword evidence="2" id="KW-0238">DNA-binding</keyword>
<dbReference type="AlphaFoldDB" id="A0A927GU58"/>
<organism evidence="5 6">
    <name type="scientific">Paenibacillus sabuli</name>
    <dbReference type="NCBI Taxonomy" id="2772509"/>
    <lineage>
        <taxon>Bacteria</taxon>
        <taxon>Bacillati</taxon>
        <taxon>Bacillota</taxon>
        <taxon>Bacilli</taxon>
        <taxon>Bacillales</taxon>
        <taxon>Paenibacillaceae</taxon>
        <taxon>Paenibacillus</taxon>
    </lineage>
</organism>
<dbReference type="SUPFAM" id="SSF51215">
    <property type="entry name" value="Regulatory protein AraC"/>
    <property type="match status" value="1"/>
</dbReference>
<dbReference type="PRINTS" id="PR00032">
    <property type="entry name" value="HTHARAC"/>
</dbReference>
<gene>
    <name evidence="5" type="ORF">IDH44_25655</name>
</gene>
<dbReference type="Gene3D" id="1.10.10.60">
    <property type="entry name" value="Homeodomain-like"/>
    <property type="match status" value="2"/>
</dbReference>
<dbReference type="InterPro" id="IPR018062">
    <property type="entry name" value="HTH_AraC-typ_CS"/>
</dbReference>
<dbReference type="SUPFAM" id="SSF46689">
    <property type="entry name" value="Homeodomain-like"/>
    <property type="match status" value="2"/>
</dbReference>
<dbReference type="PROSITE" id="PS01124">
    <property type="entry name" value="HTH_ARAC_FAMILY_2"/>
    <property type="match status" value="1"/>
</dbReference>
<evidence type="ECO:0000256" key="1">
    <source>
        <dbReference type="ARBA" id="ARBA00023015"/>
    </source>
</evidence>
<accession>A0A927GU58</accession>
<evidence type="ECO:0000259" key="4">
    <source>
        <dbReference type="PROSITE" id="PS01124"/>
    </source>
</evidence>
<dbReference type="PROSITE" id="PS00041">
    <property type="entry name" value="HTH_ARAC_FAMILY_1"/>
    <property type="match status" value="1"/>
</dbReference>
<comment type="caution">
    <text evidence="5">The sequence shown here is derived from an EMBL/GenBank/DDBJ whole genome shotgun (WGS) entry which is preliminary data.</text>
</comment>
<keyword evidence="3" id="KW-0804">Transcription</keyword>
<dbReference type="GO" id="GO:0003700">
    <property type="term" value="F:DNA-binding transcription factor activity"/>
    <property type="evidence" value="ECO:0007669"/>
    <property type="project" value="InterPro"/>
</dbReference>
<evidence type="ECO:0000256" key="3">
    <source>
        <dbReference type="ARBA" id="ARBA00023163"/>
    </source>
</evidence>
<dbReference type="InterPro" id="IPR018060">
    <property type="entry name" value="HTH_AraC"/>
</dbReference>
<name>A0A927GU58_9BACL</name>
<evidence type="ECO:0000313" key="5">
    <source>
        <dbReference type="EMBL" id="MBD2848579.1"/>
    </source>
</evidence>
<keyword evidence="6" id="KW-1185">Reference proteome</keyword>
<evidence type="ECO:0000256" key="2">
    <source>
        <dbReference type="ARBA" id="ARBA00023125"/>
    </source>
</evidence>
<dbReference type="EMBL" id="JACXIZ010000076">
    <property type="protein sequence ID" value="MBD2848579.1"/>
    <property type="molecule type" value="Genomic_DNA"/>
</dbReference>
<dbReference type="SMART" id="SM00342">
    <property type="entry name" value="HTH_ARAC"/>
    <property type="match status" value="1"/>
</dbReference>
<dbReference type="Pfam" id="PF12833">
    <property type="entry name" value="HTH_18"/>
    <property type="match status" value="1"/>
</dbReference>
<dbReference type="Proteomes" id="UP000621560">
    <property type="component" value="Unassembled WGS sequence"/>
</dbReference>
<feature type="domain" description="HTH araC/xylS-type" evidence="4">
    <location>
        <begin position="173"/>
        <end position="270"/>
    </location>
</feature>
<keyword evidence="1" id="KW-0805">Transcription regulation</keyword>